<accession>A0A1Q8WHD7</accession>
<keyword evidence="1" id="KW-0472">Membrane</keyword>
<keyword evidence="1" id="KW-0812">Transmembrane</keyword>
<proteinExistence type="predicted"/>
<evidence type="ECO:0000313" key="3">
    <source>
        <dbReference type="Proteomes" id="UP000185963"/>
    </source>
</evidence>
<dbReference type="EMBL" id="MSKS01000072">
    <property type="protein sequence ID" value="OLO65167.1"/>
    <property type="molecule type" value="Genomic_DNA"/>
</dbReference>
<evidence type="ECO:0000256" key="1">
    <source>
        <dbReference type="SAM" id="Phobius"/>
    </source>
</evidence>
<evidence type="ECO:0000313" key="2">
    <source>
        <dbReference type="EMBL" id="OLO65167.1"/>
    </source>
</evidence>
<gene>
    <name evidence="2" type="ORF">BKH20_13465</name>
</gene>
<sequence length="113" mass="12239">MGMSLDPFRSSLSRPCAVGVAGFLPPVPAWFRGLARTEVLGVVTIWVHDPLSRMNGAEVWTWLPSVLVALLIIAGPWLRRPAARWGLGTLAGIRAVSVLTWLVLAVAGVWRLS</sequence>
<feature type="transmembrane region" description="Helical" evidence="1">
    <location>
        <begin position="90"/>
        <end position="110"/>
    </location>
</feature>
<dbReference type="Proteomes" id="UP000185963">
    <property type="component" value="Unassembled WGS sequence"/>
</dbReference>
<comment type="caution">
    <text evidence="2">The sequence shown here is derived from an EMBL/GenBank/DDBJ whole genome shotgun (WGS) entry which is preliminary data.</text>
</comment>
<organism evidence="2 3">
    <name type="scientific">Actinomyces oris</name>
    <dbReference type="NCBI Taxonomy" id="544580"/>
    <lineage>
        <taxon>Bacteria</taxon>
        <taxon>Bacillati</taxon>
        <taxon>Actinomycetota</taxon>
        <taxon>Actinomycetes</taxon>
        <taxon>Actinomycetales</taxon>
        <taxon>Actinomycetaceae</taxon>
        <taxon>Actinomyces</taxon>
    </lineage>
</organism>
<dbReference type="AlphaFoldDB" id="A0A1Q8WHD7"/>
<feature type="transmembrane region" description="Helical" evidence="1">
    <location>
        <begin position="59"/>
        <end position="78"/>
    </location>
</feature>
<protein>
    <submittedName>
        <fullName evidence="2">Uncharacterized protein</fullName>
    </submittedName>
</protein>
<reference evidence="2 3" key="1">
    <citation type="submission" date="2016-12" db="EMBL/GenBank/DDBJ databases">
        <title>Genomic comparison of strains in the 'Actinomyces naeslundii' group.</title>
        <authorList>
            <person name="Mughal S.R."/>
            <person name="Do T."/>
            <person name="Gilbert S.C."/>
            <person name="Witherden E.A."/>
            <person name="Didelot X."/>
            <person name="Beighton D."/>
        </authorList>
    </citation>
    <scope>NUCLEOTIDE SEQUENCE [LARGE SCALE GENOMIC DNA]</scope>
    <source>
        <strain evidence="2 3">WE8B-23</strain>
    </source>
</reference>
<keyword evidence="1" id="KW-1133">Transmembrane helix</keyword>
<name>A0A1Q8WHD7_9ACTO</name>